<keyword evidence="3" id="KW-1185">Reference proteome</keyword>
<evidence type="ECO:0000256" key="1">
    <source>
        <dbReference type="SAM" id="MobiDB-lite"/>
    </source>
</evidence>
<feature type="region of interest" description="Disordered" evidence="1">
    <location>
        <begin position="22"/>
        <end position="60"/>
    </location>
</feature>
<dbReference type="EMBL" id="JAFBBZ010000001">
    <property type="protein sequence ID" value="MBM7507298.1"/>
    <property type="molecule type" value="Genomic_DNA"/>
</dbReference>
<dbReference type="Proteomes" id="UP000732378">
    <property type="component" value="Unassembled WGS sequence"/>
</dbReference>
<reference evidence="2 3" key="1">
    <citation type="submission" date="2021-01" db="EMBL/GenBank/DDBJ databases">
        <title>Sequencing the genomes of 1000 actinobacteria strains.</title>
        <authorList>
            <person name="Klenk H.-P."/>
        </authorList>
    </citation>
    <scope>NUCLEOTIDE SEQUENCE [LARGE SCALE GENOMIC DNA]</scope>
    <source>
        <strain evidence="2 3">DSM 18239</strain>
    </source>
</reference>
<comment type="caution">
    <text evidence="2">The sequence shown here is derived from an EMBL/GenBank/DDBJ whole genome shotgun (WGS) entry which is preliminary data.</text>
</comment>
<accession>A0ABS2M7Y6</accession>
<feature type="compositionally biased region" description="Low complexity" evidence="1">
    <location>
        <begin position="32"/>
        <end position="41"/>
    </location>
</feature>
<name>A0ABS2M7Y6_9ACTN</name>
<organism evidence="2 3">
    <name type="scientific">Nocardioides salarius</name>
    <dbReference type="NCBI Taxonomy" id="374513"/>
    <lineage>
        <taxon>Bacteria</taxon>
        <taxon>Bacillati</taxon>
        <taxon>Actinomycetota</taxon>
        <taxon>Actinomycetes</taxon>
        <taxon>Propionibacteriales</taxon>
        <taxon>Nocardioidaceae</taxon>
        <taxon>Nocardioides</taxon>
    </lineage>
</organism>
<sequence>MRLTHPATALAALATTALVLTGCSGDDDSSAEPDSTSSPSAGYDEETGVTNDGSGDQQRDCKVKVDLTGATETSFKGKGESVQPANGEPAAYYLYSGKKGSIQVFAGAGDIPTSAVVTVDDVAYTTPPDDPTGVEAAEDGTAVDIAAAANPTEGGPVDIVASFTCGKG</sequence>
<evidence type="ECO:0000313" key="2">
    <source>
        <dbReference type="EMBL" id="MBM7507298.1"/>
    </source>
</evidence>
<gene>
    <name evidence="2" type="ORF">JOE61_001112</name>
</gene>
<evidence type="ECO:0008006" key="4">
    <source>
        <dbReference type="Google" id="ProtNLM"/>
    </source>
</evidence>
<evidence type="ECO:0000313" key="3">
    <source>
        <dbReference type="Proteomes" id="UP000732378"/>
    </source>
</evidence>
<dbReference type="PROSITE" id="PS51257">
    <property type="entry name" value="PROKAR_LIPOPROTEIN"/>
    <property type="match status" value="1"/>
</dbReference>
<dbReference type="RefSeq" id="WP_193669054.1">
    <property type="nucleotide sequence ID" value="NZ_JACDTV010000007.1"/>
</dbReference>
<protein>
    <recommendedName>
        <fullName evidence="4">Secreted protein</fullName>
    </recommendedName>
</protein>
<proteinExistence type="predicted"/>